<dbReference type="InterPro" id="IPR020846">
    <property type="entry name" value="MFS_dom"/>
</dbReference>
<feature type="transmembrane region" description="Helical" evidence="11">
    <location>
        <begin position="129"/>
        <end position="150"/>
    </location>
</feature>
<evidence type="ECO:0000256" key="9">
    <source>
        <dbReference type="RuleBase" id="RU003346"/>
    </source>
</evidence>
<feature type="transmembrane region" description="Helical" evidence="11">
    <location>
        <begin position="424"/>
        <end position="446"/>
    </location>
</feature>
<dbReference type="RefSeq" id="WP_285965907.1">
    <property type="nucleotide sequence ID" value="NZ_CP127294.1"/>
</dbReference>
<feature type="transmembrane region" description="Helical" evidence="11">
    <location>
        <begin position="35"/>
        <end position="51"/>
    </location>
</feature>
<dbReference type="GO" id="GO:0022857">
    <property type="term" value="F:transmembrane transporter activity"/>
    <property type="evidence" value="ECO:0007669"/>
    <property type="project" value="InterPro"/>
</dbReference>
<evidence type="ECO:0000256" key="5">
    <source>
        <dbReference type="ARBA" id="ARBA00022597"/>
    </source>
</evidence>
<dbReference type="Proteomes" id="UP001236014">
    <property type="component" value="Chromosome"/>
</dbReference>
<feature type="transmembrane region" description="Helical" evidence="11">
    <location>
        <begin position="321"/>
        <end position="343"/>
    </location>
</feature>
<dbReference type="EMBL" id="CP127294">
    <property type="protein sequence ID" value="WIX75130.1"/>
    <property type="molecule type" value="Genomic_DNA"/>
</dbReference>
<evidence type="ECO:0000256" key="6">
    <source>
        <dbReference type="ARBA" id="ARBA00022692"/>
    </source>
</evidence>
<feature type="transmembrane region" description="Helical" evidence="11">
    <location>
        <begin position="71"/>
        <end position="92"/>
    </location>
</feature>
<keyword evidence="4" id="KW-1003">Cell membrane</keyword>
<gene>
    <name evidence="13" type="ORF">QRX50_26670</name>
</gene>
<dbReference type="FunFam" id="1.20.1250.20:FF:000122">
    <property type="entry name" value="D-xylose transporter XylE"/>
    <property type="match status" value="1"/>
</dbReference>
<feature type="transmembrane region" description="Helical" evidence="11">
    <location>
        <begin position="162"/>
        <end position="184"/>
    </location>
</feature>
<evidence type="ECO:0000256" key="4">
    <source>
        <dbReference type="ARBA" id="ARBA00022475"/>
    </source>
</evidence>
<keyword evidence="6 11" id="KW-0812">Transmembrane</keyword>
<dbReference type="PROSITE" id="PS00216">
    <property type="entry name" value="SUGAR_TRANSPORT_1"/>
    <property type="match status" value="1"/>
</dbReference>
<evidence type="ECO:0000256" key="1">
    <source>
        <dbReference type="ARBA" id="ARBA00004651"/>
    </source>
</evidence>
<dbReference type="PANTHER" id="PTHR48020">
    <property type="entry name" value="PROTON MYO-INOSITOL COTRANSPORTER"/>
    <property type="match status" value="1"/>
</dbReference>
<feature type="region of interest" description="Disordered" evidence="10">
    <location>
        <begin position="1"/>
        <end position="25"/>
    </location>
</feature>
<evidence type="ECO:0000313" key="13">
    <source>
        <dbReference type="EMBL" id="WIX75130.1"/>
    </source>
</evidence>
<dbReference type="Gene3D" id="1.20.1250.20">
    <property type="entry name" value="MFS general substrate transporter like domains"/>
    <property type="match status" value="2"/>
</dbReference>
<feature type="transmembrane region" description="Helical" evidence="11">
    <location>
        <begin position="452"/>
        <end position="470"/>
    </location>
</feature>
<proteinExistence type="inferred from homology"/>
<dbReference type="InterPro" id="IPR047984">
    <property type="entry name" value="XylE-like"/>
</dbReference>
<accession>A0A9Y2MNR7</accession>
<feature type="transmembrane region" description="Helical" evidence="11">
    <location>
        <begin position="350"/>
        <end position="376"/>
    </location>
</feature>
<sequence length="485" mass="50935">MGTTPGGQPPPSESSQPPGNPAQQIGYATPSTGRTVLVAATAALGGFLFGYDTAVINGAVKAVGENFGASAFVLGFAVAAALIGCAIGAWFAGAIADRYGRIRVMWLAAIAFAISALGSGFSFSIWDLAFWRLVGGLGVGAASVIAPAYIAEISPAYLRGRLGSLQQLAIVTGIFVALLVDYALVAGSGSASDPLWFGLDTWRWMFLSLIVPALAYGLLALTIPESPRHLVQKEQLAKAAEVLRRFVGGDVDAKITEIIRTLRGKSERTGFVTIRGPKLGLLPIVWVGIGLSVFQQFTGINVIFYYSSALWQAVGFSEQNALAITVITSVTNILTTVIAIALVDRIGRKPLLVIGSIGQFVCLGVLALLFGTAPIVNGAPDLGSAGPIALVAANVYVVFFGATWGPVVWVLLGEMFSNKIRAMALSVAAAAQWLANFAISTTFPALSDVGLGLAYGVYTFFAFVSIFFVFKYVKETKGRELEEMA</sequence>
<keyword evidence="8 11" id="KW-0472">Membrane</keyword>
<evidence type="ECO:0000256" key="11">
    <source>
        <dbReference type="SAM" id="Phobius"/>
    </source>
</evidence>
<evidence type="ECO:0000256" key="2">
    <source>
        <dbReference type="ARBA" id="ARBA00010992"/>
    </source>
</evidence>
<dbReference type="PRINTS" id="PR00171">
    <property type="entry name" value="SUGRTRNSPORT"/>
</dbReference>
<keyword evidence="3 9" id="KW-0813">Transport</keyword>
<feature type="transmembrane region" description="Helical" evidence="11">
    <location>
        <begin position="204"/>
        <end position="223"/>
    </location>
</feature>
<protein>
    <submittedName>
        <fullName evidence="13">Sugar porter family MFS transporter</fullName>
    </submittedName>
</protein>
<dbReference type="InterPro" id="IPR005828">
    <property type="entry name" value="MFS_sugar_transport-like"/>
</dbReference>
<feature type="transmembrane region" description="Helical" evidence="11">
    <location>
        <begin position="388"/>
        <end position="412"/>
    </location>
</feature>
<dbReference type="InterPro" id="IPR005829">
    <property type="entry name" value="Sugar_transporter_CS"/>
</dbReference>
<keyword evidence="14" id="KW-1185">Reference proteome</keyword>
<dbReference type="GO" id="GO:0005886">
    <property type="term" value="C:plasma membrane"/>
    <property type="evidence" value="ECO:0007669"/>
    <property type="project" value="UniProtKB-SubCell"/>
</dbReference>
<dbReference type="InterPro" id="IPR003663">
    <property type="entry name" value="Sugar/inositol_transpt"/>
</dbReference>
<evidence type="ECO:0000256" key="10">
    <source>
        <dbReference type="SAM" id="MobiDB-lite"/>
    </source>
</evidence>
<comment type="subcellular location">
    <subcellularLocation>
        <location evidence="1">Cell membrane</location>
        <topology evidence="1">Multi-pass membrane protein</topology>
    </subcellularLocation>
</comment>
<evidence type="ECO:0000313" key="14">
    <source>
        <dbReference type="Proteomes" id="UP001236014"/>
    </source>
</evidence>
<comment type="similarity">
    <text evidence="2 9">Belongs to the major facilitator superfamily. Sugar transporter (TC 2.A.1.1) family.</text>
</comment>
<dbReference type="PANTHER" id="PTHR48020:SF12">
    <property type="entry name" value="PROTON MYO-INOSITOL COTRANSPORTER"/>
    <property type="match status" value="1"/>
</dbReference>
<dbReference type="CDD" id="cd17359">
    <property type="entry name" value="MFS_XylE_like"/>
    <property type="match status" value="1"/>
</dbReference>
<reference evidence="13 14" key="1">
    <citation type="submission" date="2023-06" db="EMBL/GenBank/DDBJ databases">
        <authorList>
            <person name="Oyuntsetseg B."/>
            <person name="Kim S.B."/>
        </authorList>
    </citation>
    <scope>NUCLEOTIDE SEQUENCE [LARGE SCALE GENOMIC DNA]</scope>
    <source>
        <strain evidence="13 14">2-15</strain>
    </source>
</reference>
<dbReference type="InterPro" id="IPR036259">
    <property type="entry name" value="MFS_trans_sf"/>
</dbReference>
<dbReference type="KEGG" id="acab:QRX50_26670"/>
<dbReference type="PROSITE" id="PS50850">
    <property type="entry name" value="MFS"/>
    <property type="match status" value="1"/>
</dbReference>
<feature type="transmembrane region" description="Helical" evidence="11">
    <location>
        <begin position="104"/>
        <end position="123"/>
    </location>
</feature>
<organism evidence="13 14">
    <name type="scientific">Amycolatopsis carbonis</name>
    <dbReference type="NCBI Taxonomy" id="715471"/>
    <lineage>
        <taxon>Bacteria</taxon>
        <taxon>Bacillati</taxon>
        <taxon>Actinomycetota</taxon>
        <taxon>Actinomycetes</taxon>
        <taxon>Pseudonocardiales</taxon>
        <taxon>Pseudonocardiaceae</taxon>
        <taxon>Amycolatopsis</taxon>
    </lineage>
</organism>
<evidence type="ECO:0000259" key="12">
    <source>
        <dbReference type="PROSITE" id="PS50850"/>
    </source>
</evidence>
<dbReference type="InterPro" id="IPR050814">
    <property type="entry name" value="Myo-inositol_Transporter"/>
</dbReference>
<dbReference type="AlphaFoldDB" id="A0A9Y2MNR7"/>
<dbReference type="NCBIfam" id="TIGR00879">
    <property type="entry name" value="SP"/>
    <property type="match status" value="1"/>
</dbReference>
<keyword evidence="7 11" id="KW-1133">Transmembrane helix</keyword>
<dbReference type="SUPFAM" id="SSF103473">
    <property type="entry name" value="MFS general substrate transporter"/>
    <property type="match status" value="1"/>
</dbReference>
<feature type="domain" description="Major facilitator superfamily (MFS) profile" evidence="12">
    <location>
        <begin position="38"/>
        <end position="477"/>
    </location>
</feature>
<dbReference type="Pfam" id="PF00083">
    <property type="entry name" value="Sugar_tr"/>
    <property type="match status" value="1"/>
</dbReference>
<evidence type="ECO:0000256" key="8">
    <source>
        <dbReference type="ARBA" id="ARBA00023136"/>
    </source>
</evidence>
<keyword evidence="5" id="KW-0762">Sugar transport</keyword>
<dbReference type="PROSITE" id="PS00217">
    <property type="entry name" value="SUGAR_TRANSPORT_2"/>
    <property type="match status" value="1"/>
</dbReference>
<feature type="transmembrane region" description="Helical" evidence="11">
    <location>
        <begin position="284"/>
        <end position="306"/>
    </location>
</feature>
<name>A0A9Y2MNR7_9PSEU</name>
<evidence type="ECO:0000256" key="3">
    <source>
        <dbReference type="ARBA" id="ARBA00022448"/>
    </source>
</evidence>
<evidence type="ECO:0000256" key="7">
    <source>
        <dbReference type="ARBA" id="ARBA00022989"/>
    </source>
</evidence>